<name>A0ABW7VMV2_STROI</name>
<feature type="compositionally biased region" description="Basic residues" evidence="1">
    <location>
        <begin position="127"/>
        <end position="136"/>
    </location>
</feature>
<sequence length="136" mass="14181">MAIADAGGHLLPFTRGDDAWLGSVDLTKAKTSVLFRMPRAALGESSQPGGLVYGIEYGNNGLISSVADCRTWTLTAARAEVLASSAAPPTMTRTWPKPLPRGTGPPASQGSTGDCSGRATCSDRPTVRRSQRPPVV</sequence>
<evidence type="ECO:0000313" key="2">
    <source>
        <dbReference type="EMBL" id="MFI2162689.1"/>
    </source>
</evidence>
<accession>A0ABW7VMV2</accession>
<gene>
    <name evidence="2" type="ORF">ACH49L_44945</name>
</gene>
<feature type="region of interest" description="Disordered" evidence="1">
    <location>
        <begin position="83"/>
        <end position="136"/>
    </location>
</feature>
<organism evidence="2 3">
    <name type="scientific">Streptomyces olivaceoviridis</name>
    <name type="common">Streptomyces corchorusii</name>
    <dbReference type="NCBI Taxonomy" id="1921"/>
    <lineage>
        <taxon>Bacteria</taxon>
        <taxon>Bacillati</taxon>
        <taxon>Actinomycetota</taxon>
        <taxon>Actinomycetes</taxon>
        <taxon>Kitasatosporales</taxon>
        <taxon>Streptomycetaceae</taxon>
        <taxon>Streptomyces</taxon>
    </lineage>
</organism>
<dbReference type="Gene3D" id="3.30.450.150">
    <property type="entry name" value="Haem-degrading domain"/>
    <property type="match status" value="1"/>
</dbReference>
<dbReference type="EMBL" id="JBIRWM010000043">
    <property type="protein sequence ID" value="MFI2162689.1"/>
    <property type="molecule type" value="Genomic_DNA"/>
</dbReference>
<dbReference type="InterPro" id="IPR038084">
    <property type="entry name" value="PduO/GlcC-like_sf"/>
</dbReference>
<dbReference type="RefSeq" id="WP_398781516.1">
    <property type="nucleotide sequence ID" value="NZ_JBIRWM010000043.1"/>
</dbReference>
<reference evidence="2 3" key="1">
    <citation type="submission" date="2024-10" db="EMBL/GenBank/DDBJ databases">
        <title>The Natural Products Discovery Center: Release of the First 8490 Sequenced Strains for Exploring Actinobacteria Biosynthetic Diversity.</title>
        <authorList>
            <person name="Kalkreuter E."/>
            <person name="Kautsar S.A."/>
            <person name="Yang D."/>
            <person name="Bader C.D."/>
            <person name="Teijaro C.N."/>
            <person name="Fluegel L."/>
            <person name="Davis C.M."/>
            <person name="Simpson J.R."/>
            <person name="Lauterbach L."/>
            <person name="Steele A.D."/>
            <person name="Gui C."/>
            <person name="Meng S."/>
            <person name="Li G."/>
            <person name="Viehrig K."/>
            <person name="Ye F."/>
            <person name="Su P."/>
            <person name="Kiefer A.F."/>
            <person name="Nichols A."/>
            <person name="Cepeda A.J."/>
            <person name="Yan W."/>
            <person name="Fan B."/>
            <person name="Jiang Y."/>
            <person name="Adhikari A."/>
            <person name="Zheng C.-J."/>
            <person name="Schuster L."/>
            <person name="Cowan T.M."/>
            <person name="Smanski M.J."/>
            <person name="Chevrette M.G."/>
            <person name="De Carvalho L.P.S."/>
            <person name="Shen B."/>
        </authorList>
    </citation>
    <scope>NUCLEOTIDE SEQUENCE [LARGE SCALE GENOMIC DNA]</scope>
    <source>
        <strain evidence="2 3">NPDC020295</strain>
    </source>
</reference>
<keyword evidence="3" id="KW-1185">Reference proteome</keyword>
<dbReference type="InterPro" id="IPR005624">
    <property type="entry name" value="PduO/GlcC-like"/>
</dbReference>
<protein>
    <submittedName>
        <fullName evidence="2">Heme-binding protein</fullName>
    </submittedName>
</protein>
<evidence type="ECO:0000313" key="3">
    <source>
        <dbReference type="Proteomes" id="UP001611397"/>
    </source>
</evidence>
<proteinExistence type="predicted"/>
<dbReference type="SUPFAM" id="SSF143744">
    <property type="entry name" value="GlcG-like"/>
    <property type="match status" value="1"/>
</dbReference>
<dbReference type="Pfam" id="PF03928">
    <property type="entry name" value="HbpS-like"/>
    <property type="match status" value="1"/>
</dbReference>
<evidence type="ECO:0000256" key="1">
    <source>
        <dbReference type="SAM" id="MobiDB-lite"/>
    </source>
</evidence>
<dbReference type="Proteomes" id="UP001611397">
    <property type="component" value="Unassembled WGS sequence"/>
</dbReference>
<comment type="caution">
    <text evidence="2">The sequence shown here is derived from an EMBL/GenBank/DDBJ whole genome shotgun (WGS) entry which is preliminary data.</text>
</comment>